<gene>
    <name evidence="1" type="ORF">IAA06_04410</name>
</gene>
<sequence length="134" mass="14718">MKNTKNRIIFLLSALLFLSLAALALILFRGHSSSGETSYLVTLSSDQPSVFSIENHGRLKKVPNIGSVTGTITEVYNGSATLETPDKAAYSVELNPFDTLNKGDRLLVFFTGSVQEIYPSQFENQLGYILLNDL</sequence>
<proteinExistence type="predicted"/>
<protein>
    <submittedName>
        <fullName evidence="1">Uncharacterized protein</fullName>
    </submittedName>
</protein>
<reference evidence="1" key="1">
    <citation type="journal article" date="2021" name="PeerJ">
        <title>Extensive microbial diversity within the chicken gut microbiome revealed by metagenomics and culture.</title>
        <authorList>
            <person name="Gilroy R."/>
            <person name="Ravi A."/>
            <person name="Getino M."/>
            <person name="Pursley I."/>
            <person name="Horton D.L."/>
            <person name="Alikhan N.F."/>
            <person name="Baker D."/>
            <person name="Gharbi K."/>
            <person name="Hall N."/>
            <person name="Watson M."/>
            <person name="Adriaenssens E.M."/>
            <person name="Foster-Nyarko E."/>
            <person name="Jarju S."/>
            <person name="Secka A."/>
            <person name="Antonio M."/>
            <person name="Oren A."/>
            <person name="Chaudhuri R.R."/>
            <person name="La Ragione R."/>
            <person name="Hildebrand F."/>
            <person name="Pallen M.J."/>
        </authorList>
    </citation>
    <scope>NUCLEOTIDE SEQUENCE</scope>
    <source>
        <strain evidence="1">ChiSjej1B19-5720</strain>
    </source>
</reference>
<reference evidence="1" key="2">
    <citation type="submission" date="2021-04" db="EMBL/GenBank/DDBJ databases">
        <authorList>
            <person name="Gilroy R."/>
        </authorList>
    </citation>
    <scope>NUCLEOTIDE SEQUENCE</scope>
    <source>
        <strain evidence="1">ChiSjej1B19-5720</strain>
    </source>
</reference>
<dbReference type="Proteomes" id="UP000823842">
    <property type="component" value="Unassembled WGS sequence"/>
</dbReference>
<accession>A0A9D2RWN8</accession>
<dbReference type="AlphaFoldDB" id="A0A9D2RWN8"/>
<evidence type="ECO:0000313" key="2">
    <source>
        <dbReference type="Proteomes" id="UP000823842"/>
    </source>
</evidence>
<organism evidence="1 2">
    <name type="scientific">Candidatus Blautia faecavium</name>
    <dbReference type="NCBI Taxonomy" id="2838487"/>
    <lineage>
        <taxon>Bacteria</taxon>
        <taxon>Bacillati</taxon>
        <taxon>Bacillota</taxon>
        <taxon>Clostridia</taxon>
        <taxon>Lachnospirales</taxon>
        <taxon>Lachnospiraceae</taxon>
        <taxon>Blautia</taxon>
    </lineage>
</organism>
<dbReference type="EMBL" id="DWYZ01000087">
    <property type="protein sequence ID" value="HJB28020.1"/>
    <property type="molecule type" value="Genomic_DNA"/>
</dbReference>
<evidence type="ECO:0000313" key="1">
    <source>
        <dbReference type="EMBL" id="HJB28020.1"/>
    </source>
</evidence>
<comment type="caution">
    <text evidence="1">The sequence shown here is derived from an EMBL/GenBank/DDBJ whole genome shotgun (WGS) entry which is preliminary data.</text>
</comment>
<name>A0A9D2RWN8_9FIRM</name>